<feature type="domain" description="Peptidase A2" evidence="3">
    <location>
        <begin position="190"/>
        <end position="229"/>
    </location>
</feature>
<evidence type="ECO:0000313" key="4">
    <source>
        <dbReference type="EMBL" id="GFY16309.1"/>
    </source>
</evidence>
<dbReference type="InterPro" id="IPR001995">
    <property type="entry name" value="Peptidase_A2_cat"/>
</dbReference>
<dbReference type="InterPro" id="IPR021109">
    <property type="entry name" value="Peptidase_aspartic_dom_sf"/>
</dbReference>
<dbReference type="GO" id="GO:0004190">
    <property type="term" value="F:aspartic-type endopeptidase activity"/>
    <property type="evidence" value="ECO:0007669"/>
    <property type="project" value="InterPro"/>
</dbReference>
<proteinExistence type="predicted"/>
<evidence type="ECO:0000313" key="5">
    <source>
        <dbReference type="Proteomes" id="UP000887159"/>
    </source>
</evidence>
<dbReference type="Gene3D" id="2.40.70.10">
    <property type="entry name" value="Acid Proteases"/>
    <property type="match status" value="1"/>
</dbReference>
<dbReference type="InterPro" id="IPR018061">
    <property type="entry name" value="Retropepsins"/>
</dbReference>
<accession>A0A8X6VKK9</accession>
<reference evidence="4" key="1">
    <citation type="submission" date="2020-08" db="EMBL/GenBank/DDBJ databases">
        <title>Multicomponent nature underlies the extraordinary mechanical properties of spider dragline silk.</title>
        <authorList>
            <person name="Kono N."/>
            <person name="Nakamura H."/>
            <person name="Mori M."/>
            <person name="Yoshida Y."/>
            <person name="Ohtoshi R."/>
            <person name="Malay A.D."/>
            <person name="Moran D.A.P."/>
            <person name="Tomita M."/>
            <person name="Numata K."/>
            <person name="Arakawa K."/>
        </authorList>
    </citation>
    <scope>NUCLEOTIDE SEQUENCE</scope>
</reference>
<feature type="compositionally biased region" description="Basic and acidic residues" evidence="2">
    <location>
        <begin position="131"/>
        <end position="143"/>
    </location>
</feature>
<dbReference type="PROSITE" id="PS50175">
    <property type="entry name" value="ASP_PROT_RETROV"/>
    <property type="match status" value="1"/>
</dbReference>
<name>A0A8X6VKK9_TRICX</name>
<protein>
    <recommendedName>
        <fullName evidence="3">Peptidase A2 domain-containing protein</fullName>
    </recommendedName>
</protein>
<organism evidence="4 5">
    <name type="scientific">Trichonephila clavipes</name>
    <name type="common">Golden silk orbweaver</name>
    <name type="synonym">Nephila clavipes</name>
    <dbReference type="NCBI Taxonomy" id="2585209"/>
    <lineage>
        <taxon>Eukaryota</taxon>
        <taxon>Metazoa</taxon>
        <taxon>Ecdysozoa</taxon>
        <taxon>Arthropoda</taxon>
        <taxon>Chelicerata</taxon>
        <taxon>Arachnida</taxon>
        <taxon>Araneae</taxon>
        <taxon>Araneomorphae</taxon>
        <taxon>Entelegynae</taxon>
        <taxon>Araneoidea</taxon>
        <taxon>Nephilidae</taxon>
        <taxon>Trichonephila</taxon>
    </lineage>
</organism>
<keyword evidence="5" id="KW-1185">Reference proteome</keyword>
<evidence type="ECO:0000256" key="1">
    <source>
        <dbReference type="ARBA" id="ARBA00022801"/>
    </source>
</evidence>
<keyword evidence="1" id="KW-0378">Hydrolase</keyword>
<dbReference type="GO" id="GO:0006508">
    <property type="term" value="P:proteolysis"/>
    <property type="evidence" value="ECO:0007669"/>
    <property type="project" value="InterPro"/>
</dbReference>
<evidence type="ECO:0000259" key="3">
    <source>
        <dbReference type="PROSITE" id="PS50175"/>
    </source>
</evidence>
<dbReference type="AlphaFoldDB" id="A0A8X6VKK9"/>
<gene>
    <name evidence="4" type="primary">NCL1_45656</name>
    <name evidence="4" type="ORF">TNCV_2349541</name>
</gene>
<dbReference type="EMBL" id="BMAU01021338">
    <property type="protein sequence ID" value="GFY16309.1"/>
    <property type="molecule type" value="Genomic_DNA"/>
</dbReference>
<comment type="caution">
    <text evidence="4">The sequence shown here is derived from an EMBL/GenBank/DDBJ whole genome shotgun (WGS) entry which is preliminary data.</text>
</comment>
<dbReference type="SUPFAM" id="SSF50630">
    <property type="entry name" value="Acid proteases"/>
    <property type="match status" value="1"/>
</dbReference>
<evidence type="ECO:0000256" key="2">
    <source>
        <dbReference type="SAM" id="MobiDB-lite"/>
    </source>
</evidence>
<feature type="region of interest" description="Disordered" evidence="2">
    <location>
        <begin position="131"/>
        <end position="163"/>
    </location>
</feature>
<dbReference type="Pfam" id="PF00077">
    <property type="entry name" value="RVP"/>
    <property type="match status" value="1"/>
</dbReference>
<dbReference type="Proteomes" id="UP000887159">
    <property type="component" value="Unassembled WGS sequence"/>
</dbReference>
<sequence length="331" mass="38218">MQELSAEVNNASRVGSNFRIIPEQYFSEVENVAEFLENIDNNLTYYEIPTQLACAYLKGHLIGWALDWFEVLGFRVVENKATDYFVRSVPRGIGRKIGGKREVTRYSDNCRLRREFNRFEGQVVADNRRFDGRRRGGQSDHRFHNPGIRQGGSRNSAFRDSEPRTIRVSSLRTTPVDLPYVPILLNETFITALWDTGAEKSFISEEVYPKYFSYRPRQKTKVRVVRPNGLMSLRSGRITDSDPRISEKKPGNFAFLTQYAVPIILGIDFMNESKFTFDFDQKSLIIPDNQIKQLPKVEKPVEINLSDIKLGEGQKQKLRRLVNDFKGLFSD</sequence>